<feature type="transmembrane region" description="Helical" evidence="1">
    <location>
        <begin position="208"/>
        <end position="229"/>
    </location>
</feature>
<proteinExistence type="predicted"/>
<dbReference type="AlphaFoldDB" id="A0A4R4RG55"/>
<dbReference type="Proteomes" id="UP000295621">
    <property type="component" value="Unassembled WGS sequence"/>
</dbReference>
<feature type="transmembrane region" description="Helical" evidence="1">
    <location>
        <begin position="145"/>
        <end position="167"/>
    </location>
</feature>
<feature type="transmembrane region" description="Helical" evidence="1">
    <location>
        <begin position="241"/>
        <end position="263"/>
    </location>
</feature>
<accession>A0A4R4RG55</accession>
<keyword evidence="1" id="KW-0812">Transmembrane</keyword>
<dbReference type="OrthoDB" id="3280889at2"/>
<evidence type="ECO:0000313" key="3">
    <source>
        <dbReference type="Proteomes" id="UP000295621"/>
    </source>
</evidence>
<keyword evidence="1" id="KW-0472">Membrane</keyword>
<organism evidence="2 3">
    <name type="scientific">Jiangella ureilytica</name>
    <dbReference type="NCBI Taxonomy" id="2530374"/>
    <lineage>
        <taxon>Bacteria</taxon>
        <taxon>Bacillati</taxon>
        <taxon>Actinomycetota</taxon>
        <taxon>Actinomycetes</taxon>
        <taxon>Jiangellales</taxon>
        <taxon>Jiangellaceae</taxon>
        <taxon>Jiangella</taxon>
    </lineage>
</organism>
<name>A0A4R4RG55_9ACTN</name>
<feature type="transmembrane region" description="Helical" evidence="1">
    <location>
        <begin position="173"/>
        <end position="196"/>
    </location>
</feature>
<reference evidence="2 3" key="1">
    <citation type="submission" date="2019-02" db="EMBL/GenBank/DDBJ databases">
        <title>Draft genome sequences of novel Actinobacteria.</title>
        <authorList>
            <person name="Sahin N."/>
            <person name="Ay H."/>
            <person name="Saygin H."/>
        </authorList>
    </citation>
    <scope>NUCLEOTIDE SEQUENCE [LARGE SCALE GENOMIC DNA]</scope>
    <source>
        <strain evidence="2 3">KC603</strain>
    </source>
</reference>
<sequence length="449" mass="47525">MLVLAVAAFSVAWWLGLYLAGRDPADPAMSRAGLGLVSYALALALSVFDGTVVDAVGYVLAGLPALIWAGVLIALLPAEDPYRAPADRVWRWTVLPLGTAELAAASVVGGWWEPLTAVLVLLPLAAALGLVLRSMARGPVGLRQGVVVLASLLFALGAVAVLVPFGWLPDGVVLASVGVDLVVLGVVVAVTNALEAGEALGADLRRSAVGAGLVAVVFGGQVGLVSLAVDGGSADAALRALAFGVVGAAIAVVTLASSIQTVLDRVAFARTPDLRESRAELRDAADALPRRHEGAELASLDDEAFTRLVRDALRHYGDLGKLVSSPLLALPAVDARLAGREVGRDVGREGHALERATELKALLLESIERLRPRDASFGTSEEWRHYNALYFPYVAGIRPYRRQPDLSGLDDVSRRAFDWLRRYVPERTLYNWQNAAARVVALDLRARVD</sequence>
<protein>
    <submittedName>
        <fullName evidence="2">Uncharacterized protein</fullName>
    </submittedName>
</protein>
<keyword evidence="3" id="KW-1185">Reference proteome</keyword>
<comment type="caution">
    <text evidence="2">The sequence shown here is derived from an EMBL/GenBank/DDBJ whole genome shotgun (WGS) entry which is preliminary data.</text>
</comment>
<dbReference type="RefSeq" id="WP_131986373.1">
    <property type="nucleotide sequence ID" value="NZ_SMKL01000059.1"/>
</dbReference>
<evidence type="ECO:0000313" key="2">
    <source>
        <dbReference type="EMBL" id="TDC48260.1"/>
    </source>
</evidence>
<feature type="transmembrane region" description="Helical" evidence="1">
    <location>
        <begin position="55"/>
        <end position="77"/>
    </location>
</feature>
<keyword evidence="1" id="KW-1133">Transmembrane helix</keyword>
<evidence type="ECO:0000256" key="1">
    <source>
        <dbReference type="SAM" id="Phobius"/>
    </source>
</evidence>
<feature type="transmembrane region" description="Helical" evidence="1">
    <location>
        <begin position="115"/>
        <end position="133"/>
    </location>
</feature>
<gene>
    <name evidence="2" type="ORF">E1212_21845</name>
</gene>
<dbReference type="EMBL" id="SMKL01000059">
    <property type="protein sequence ID" value="TDC48260.1"/>
    <property type="molecule type" value="Genomic_DNA"/>
</dbReference>